<feature type="domain" description="HAMP" evidence="2">
    <location>
        <begin position="188"/>
        <end position="240"/>
    </location>
</feature>
<dbReference type="CDD" id="cd01949">
    <property type="entry name" value="GGDEF"/>
    <property type="match status" value="1"/>
</dbReference>
<name>A0ABV7G8Y8_9GAMM</name>
<dbReference type="Gene3D" id="6.10.340.10">
    <property type="match status" value="1"/>
</dbReference>
<dbReference type="PANTHER" id="PTHR46663:SF2">
    <property type="entry name" value="GGDEF DOMAIN-CONTAINING PROTEIN"/>
    <property type="match status" value="1"/>
</dbReference>
<dbReference type="NCBIfam" id="TIGR00254">
    <property type="entry name" value="GGDEF"/>
    <property type="match status" value="1"/>
</dbReference>
<keyword evidence="4" id="KW-0548">Nucleotidyltransferase</keyword>
<dbReference type="InterPro" id="IPR052163">
    <property type="entry name" value="DGC-Regulatory_Protein"/>
</dbReference>
<feature type="coiled-coil region" evidence="1">
    <location>
        <begin position="228"/>
        <end position="262"/>
    </location>
</feature>
<sequence length="432" mass="48468">MKISHRLLILVVLSLVMTQLLLYSLTRQKEIQVHSQTQFEHVAKIEQQLELVRSRLWQMSIHADQKSIAAIRIEQQTLTSLLSNTQIDVPEQELLVNTMISINEGIGSLLNLSEQALSSTQLLQLSPDGMLMARYGLAFQSMTEAIFQYQRSVIIFSAAQQQTYLYINGAAMLLFTLTLVAVATRTYSQFSQNLTQLNKGIAALAKGDMKSQIHLPHNDELARLGREFNQMKASLEQTTIQKDELSNEVAKQTQQLQRQQEKLRYLADHDDLTGLFSRSAFNNLLEVCLLRCQRYGDKAGLLFVDLDKFKPVNDTYGHAAGDTALVEISDRMKELLRKSDVIARFGGDEFVILVEPVRHHDELMNLANKLQTSLSHPIHYQGVTLELGVSVGISVYPHDGVTAQELILNADDAMYKAKKSGGKACFFASAIS</sequence>
<comment type="caution">
    <text evidence="4">The sequence shown here is derived from an EMBL/GenBank/DDBJ whole genome shotgun (WGS) entry which is preliminary data.</text>
</comment>
<dbReference type="SMART" id="SM00304">
    <property type="entry name" value="HAMP"/>
    <property type="match status" value="1"/>
</dbReference>
<dbReference type="SUPFAM" id="SSF158472">
    <property type="entry name" value="HAMP domain-like"/>
    <property type="match status" value="1"/>
</dbReference>
<dbReference type="InterPro" id="IPR000160">
    <property type="entry name" value="GGDEF_dom"/>
</dbReference>
<reference evidence="5" key="1">
    <citation type="journal article" date="2019" name="Int. J. Syst. Evol. Microbiol.">
        <title>The Global Catalogue of Microorganisms (GCM) 10K type strain sequencing project: providing services to taxonomists for standard genome sequencing and annotation.</title>
        <authorList>
            <consortium name="The Broad Institute Genomics Platform"/>
            <consortium name="The Broad Institute Genome Sequencing Center for Infectious Disease"/>
            <person name="Wu L."/>
            <person name="Ma J."/>
        </authorList>
    </citation>
    <scope>NUCLEOTIDE SEQUENCE [LARGE SCALE GENOMIC DNA]</scope>
    <source>
        <strain evidence="5">KCTC 52277</strain>
    </source>
</reference>
<dbReference type="PANTHER" id="PTHR46663">
    <property type="entry name" value="DIGUANYLATE CYCLASE DGCT-RELATED"/>
    <property type="match status" value="1"/>
</dbReference>
<dbReference type="EC" id="2.7.7.65" evidence="4"/>
<evidence type="ECO:0000256" key="1">
    <source>
        <dbReference type="SAM" id="Coils"/>
    </source>
</evidence>
<dbReference type="GO" id="GO:0052621">
    <property type="term" value="F:diguanylate cyclase activity"/>
    <property type="evidence" value="ECO:0007669"/>
    <property type="project" value="UniProtKB-EC"/>
</dbReference>
<dbReference type="InterPro" id="IPR043128">
    <property type="entry name" value="Rev_trsase/Diguanyl_cyclase"/>
</dbReference>
<dbReference type="PROSITE" id="PS50887">
    <property type="entry name" value="GGDEF"/>
    <property type="match status" value="1"/>
</dbReference>
<evidence type="ECO:0000313" key="4">
    <source>
        <dbReference type="EMBL" id="MFC3137959.1"/>
    </source>
</evidence>
<evidence type="ECO:0000259" key="2">
    <source>
        <dbReference type="PROSITE" id="PS50885"/>
    </source>
</evidence>
<dbReference type="InterPro" id="IPR003660">
    <property type="entry name" value="HAMP_dom"/>
</dbReference>
<protein>
    <submittedName>
        <fullName evidence="4">Diguanylate cyclase</fullName>
        <ecNumber evidence="4">2.7.7.65</ecNumber>
    </submittedName>
</protein>
<dbReference type="EMBL" id="JBHRTD010000006">
    <property type="protein sequence ID" value="MFC3137959.1"/>
    <property type="molecule type" value="Genomic_DNA"/>
</dbReference>
<proteinExistence type="predicted"/>
<evidence type="ECO:0000259" key="3">
    <source>
        <dbReference type="PROSITE" id="PS50887"/>
    </source>
</evidence>
<accession>A0ABV7G8Y8</accession>
<dbReference type="Pfam" id="PF00990">
    <property type="entry name" value="GGDEF"/>
    <property type="match status" value="1"/>
</dbReference>
<gene>
    <name evidence="4" type="ORF">ACFOE0_07105</name>
</gene>
<dbReference type="Gene3D" id="3.30.70.270">
    <property type="match status" value="1"/>
</dbReference>
<dbReference type="RefSeq" id="WP_248934852.1">
    <property type="nucleotide sequence ID" value="NZ_JAKILF010000002.1"/>
</dbReference>
<dbReference type="Pfam" id="PF00672">
    <property type="entry name" value="HAMP"/>
    <property type="match status" value="1"/>
</dbReference>
<dbReference type="SMART" id="SM00267">
    <property type="entry name" value="GGDEF"/>
    <property type="match status" value="1"/>
</dbReference>
<feature type="domain" description="GGDEF" evidence="3">
    <location>
        <begin position="297"/>
        <end position="430"/>
    </location>
</feature>
<evidence type="ECO:0000313" key="5">
    <source>
        <dbReference type="Proteomes" id="UP001595621"/>
    </source>
</evidence>
<dbReference type="Proteomes" id="UP001595621">
    <property type="component" value="Unassembled WGS sequence"/>
</dbReference>
<dbReference type="InterPro" id="IPR029787">
    <property type="entry name" value="Nucleotide_cyclase"/>
</dbReference>
<organism evidence="4 5">
    <name type="scientific">Shewanella submarina</name>
    <dbReference type="NCBI Taxonomy" id="2016376"/>
    <lineage>
        <taxon>Bacteria</taxon>
        <taxon>Pseudomonadati</taxon>
        <taxon>Pseudomonadota</taxon>
        <taxon>Gammaproteobacteria</taxon>
        <taxon>Alteromonadales</taxon>
        <taxon>Shewanellaceae</taxon>
        <taxon>Shewanella</taxon>
    </lineage>
</organism>
<dbReference type="CDD" id="cd06225">
    <property type="entry name" value="HAMP"/>
    <property type="match status" value="1"/>
</dbReference>
<dbReference type="SUPFAM" id="SSF55073">
    <property type="entry name" value="Nucleotide cyclase"/>
    <property type="match status" value="1"/>
</dbReference>
<keyword evidence="1" id="KW-0175">Coiled coil</keyword>
<keyword evidence="5" id="KW-1185">Reference proteome</keyword>
<dbReference type="PROSITE" id="PS50885">
    <property type="entry name" value="HAMP"/>
    <property type="match status" value="1"/>
</dbReference>
<keyword evidence="4" id="KW-0808">Transferase</keyword>